<proteinExistence type="predicted"/>
<dbReference type="CDD" id="cd00383">
    <property type="entry name" value="trans_reg_C"/>
    <property type="match status" value="1"/>
</dbReference>
<dbReference type="Gene3D" id="3.40.50.2300">
    <property type="match status" value="1"/>
</dbReference>
<feature type="DNA-binding region" description="OmpR/PhoB-type" evidence="3">
    <location>
        <begin position="131"/>
        <end position="232"/>
    </location>
</feature>
<dbReference type="InterPro" id="IPR001867">
    <property type="entry name" value="OmpR/PhoB-type_DNA-bd"/>
</dbReference>
<evidence type="ECO:0000313" key="7">
    <source>
        <dbReference type="Proteomes" id="UP000507962"/>
    </source>
</evidence>
<protein>
    <submittedName>
        <fullName evidence="6">Transcriptional regulatory protein c terminal</fullName>
    </submittedName>
</protein>
<sequence length="234" mass="26414">MNSLVLIVEDEPAIAENIRYALTTEGFETLWETGGMGVMTILDESPVDLIVLDIGLPDVNGMELCKTIRKTRTVPIIFLTARSEEVDRIVGLEIGADDYMVKPFSPRELAARVKAVLRRTGAAITPDTDVKSKAESGNAAFRVDDARLKISYFSQPLDLSRYEYRMLSLFIARPGQIFSRDRLMERVWDEPGMSMDRTVDVHIKNIRAKLKKIRPDLDPIQTHRGIGYSLKETL</sequence>
<dbReference type="AlphaFoldDB" id="A0A4U8YP23"/>
<accession>A0A4U8YP23</accession>
<feature type="domain" description="OmpR/PhoB-type" evidence="5">
    <location>
        <begin position="131"/>
        <end position="232"/>
    </location>
</feature>
<dbReference type="Gene3D" id="1.10.10.10">
    <property type="entry name" value="Winged helix-like DNA-binding domain superfamily/Winged helix DNA-binding domain"/>
    <property type="match status" value="1"/>
</dbReference>
<name>A0A4U8YP23_9BACT</name>
<dbReference type="SUPFAM" id="SSF46894">
    <property type="entry name" value="C-terminal effector domain of the bipartite response regulators"/>
    <property type="match status" value="1"/>
</dbReference>
<dbReference type="PANTHER" id="PTHR48111:SF6">
    <property type="entry name" value="TRANSCRIPTIONAL REGULATORY PROTEIN CREB"/>
    <property type="match status" value="1"/>
</dbReference>
<dbReference type="EMBL" id="CAADHO010000007">
    <property type="protein sequence ID" value="VFQ45935.1"/>
    <property type="molecule type" value="Genomic_DNA"/>
</dbReference>
<evidence type="ECO:0000259" key="4">
    <source>
        <dbReference type="PROSITE" id="PS50110"/>
    </source>
</evidence>
<keyword evidence="7" id="KW-1185">Reference proteome</keyword>
<dbReference type="InterPro" id="IPR016032">
    <property type="entry name" value="Sig_transdc_resp-reg_C-effctor"/>
</dbReference>
<dbReference type="SUPFAM" id="SSF52172">
    <property type="entry name" value="CheY-like"/>
    <property type="match status" value="1"/>
</dbReference>
<dbReference type="PROSITE" id="PS50110">
    <property type="entry name" value="RESPONSE_REGULATORY"/>
    <property type="match status" value="1"/>
</dbReference>
<evidence type="ECO:0000256" key="2">
    <source>
        <dbReference type="PROSITE-ProRule" id="PRU00169"/>
    </source>
</evidence>
<dbReference type="NCBIfam" id="NF008296">
    <property type="entry name" value="PRK11083.1"/>
    <property type="match status" value="1"/>
</dbReference>
<dbReference type="InterPro" id="IPR039420">
    <property type="entry name" value="WalR-like"/>
</dbReference>
<dbReference type="InterPro" id="IPR036388">
    <property type="entry name" value="WH-like_DNA-bd_sf"/>
</dbReference>
<reference evidence="6 7" key="1">
    <citation type="submission" date="2019-03" db="EMBL/GenBank/DDBJ databases">
        <authorList>
            <person name="Nijsse B."/>
        </authorList>
    </citation>
    <scope>NUCLEOTIDE SEQUENCE [LARGE SCALE GENOMIC DNA]</scope>
    <source>
        <strain evidence="6">Desulfoluna butyratoxydans MSL71</strain>
    </source>
</reference>
<dbReference type="PROSITE" id="PS51755">
    <property type="entry name" value="OMPR_PHOB"/>
    <property type="match status" value="1"/>
</dbReference>
<dbReference type="RefSeq" id="WP_180143076.1">
    <property type="nucleotide sequence ID" value="NZ_CAADHO010000007.1"/>
</dbReference>
<evidence type="ECO:0000256" key="1">
    <source>
        <dbReference type="ARBA" id="ARBA00023125"/>
    </source>
</evidence>
<dbReference type="SMART" id="SM00448">
    <property type="entry name" value="REC"/>
    <property type="match status" value="1"/>
</dbReference>
<keyword evidence="2" id="KW-0597">Phosphoprotein</keyword>
<feature type="domain" description="Response regulatory" evidence="4">
    <location>
        <begin position="4"/>
        <end position="117"/>
    </location>
</feature>
<dbReference type="SMART" id="SM00862">
    <property type="entry name" value="Trans_reg_C"/>
    <property type="match status" value="1"/>
</dbReference>
<dbReference type="GO" id="GO:0000976">
    <property type="term" value="F:transcription cis-regulatory region binding"/>
    <property type="evidence" value="ECO:0007669"/>
    <property type="project" value="TreeGrafter"/>
</dbReference>
<dbReference type="GO" id="GO:0005829">
    <property type="term" value="C:cytosol"/>
    <property type="evidence" value="ECO:0007669"/>
    <property type="project" value="TreeGrafter"/>
</dbReference>
<dbReference type="InterPro" id="IPR001789">
    <property type="entry name" value="Sig_transdc_resp-reg_receiver"/>
</dbReference>
<evidence type="ECO:0000259" key="5">
    <source>
        <dbReference type="PROSITE" id="PS51755"/>
    </source>
</evidence>
<dbReference type="GO" id="GO:0000156">
    <property type="term" value="F:phosphorelay response regulator activity"/>
    <property type="evidence" value="ECO:0007669"/>
    <property type="project" value="TreeGrafter"/>
</dbReference>
<evidence type="ECO:0000256" key="3">
    <source>
        <dbReference type="PROSITE-ProRule" id="PRU01091"/>
    </source>
</evidence>
<dbReference type="Pfam" id="PF00486">
    <property type="entry name" value="Trans_reg_C"/>
    <property type="match status" value="1"/>
</dbReference>
<organism evidence="6 7">
    <name type="scientific">Desulfoluna butyratoxydans</name>
    <dbReference type="NCBI Taxonomy" id="231438"/>
    <lineage>
        <taxon>Bacteria</taxon>
        <taxon>Pseudomonadati</taxon>
        <taxon>Thermodesulfobacteriota</taxon>
        <taxon>Desulfobacteria</taxon>
        <taxon>Desulfobacterales</taxon>
        <taxon>Desulfolunaceae</taxon>
        <taxon>Desulfoluna</taxon>
    </lineage>
</organism>
<dbReference type="PANTHER" id="PTHR48111">
    <property type="entry name" value="REGULATOR OF RPOS"/>
    <property type="match status" value="1"/>
</dbReference>
<dbReference type="Gene3D" id="6.10.250.690">
    <property type="match status" value="1"/>
</dbReference>
<dbReference type="GO" id="GO:0032993">
    <property type="term" value="C:protein-DNA complex"/>
    <property type="evidence" value="ECO:0007669"/>
    <property type="project" value="TreeGrafter"/>
</dbReference>
<evidence type="ECO:0000313" key="6">
    <source>
        <dbReference type="EMBL" id="VFQ45935.1"/>
    </source>
</evidence>
<gene>
    <name evidence="6" type="ORF">MSL71_35980</name>
</gene>
<dbReference type="Proteomes" id="UP000507962">
    <property type="component" value="Unassembled WGS sequence"/>
</dbReference>
<dbReference type="InterPro" id="IPR011006">
    <property type="entry name" value="CheY-like_superfamily"/>
</dbReference>
<feature type="modified residue" description="4-aspartylphosphate" evidence="2">
    <location>
        <position position="53"/>
    </location>
</feature>
<keyword evidence="1 3" id="KW-0238">DNA-binding</keyword>
<dbReference type="Pfam" id="PF00072">
    <property type="entry name" value="Response_reg"/>
    <property type="match status" value="1"/>
</dbReference>
<dbReference type="GO" id="GO:0006355">
    <property type="term" value="P:regulation of DNA-templated transcription"/>
    <property type="evidence" value="ECO:0007669"/>
    <property type="project" value="InterPro"/>
</dbReference>